<dbReference type="InterPro" id="IPR037294">
    <property type="entry name" value="ABC_BtuC-like"/>
</dbReference>
<name>A0A239XCK6_STRAI</name>
<dbReference type="OrthoDB" id="9788905at2"/>
<evidence type="ECO:0000313" key="10">
    <source>
        <dbReference type="EMBL" id="SNV44419.1"/>
    </source>
</evidence>
<dbReference type="Gene3D" id="1.10.3470.10">
    <property type="entry name" value="ABC transporter involved in vitamin B12 uptake, BtuC"/>
    <property type="match status" value="1"/>
</dbReference>
<dbReference type="PANTHER" id="PTHR30477">
    <property type="entry name" value="ABC-TRANSPORTER METAL-BINDING PROTEIN"/>
    <property type="match status" value="1"/>
</dbReference>
<reference evidence="10 11" key="1">
    <citation type="submission" date="2017-06" db="EMBL/GenBank/DDBJ databases">
        <authorList>
            <consortium name="Pathogen Informatics"/>
        </authorList>
    </citation>
    <scope>NUCLEOTIDE SEQUENCE [LARGE SCALE GENOMIC DNA]</scope>
    <source>
        <strain evidence="10 11">NCTC11291</strain>
    </source>
</reference>
<dbReference type="KEGG" id="saco:SAME_01853"/>
<proteinExistence type="inferred from homology"/>
<dbReference type="Pfam" id="PF00950">
    <property type="entry name" value="ABC-3"/>
    <property type="match status" value="1"/>
</dbReference>
<protein>
    <submittedName>
        <fullName evidence="10">Mn2+/Zn2+ ABC transporter permease</fullName>
    </submittedName>
</protein>
<feature type="transmembrane region" description="Helical" evidence="9">
    <location>
        <begin position="231"/>
        <end position="252"/>
    </location>
</feature>
<evidence type="ECO:0000256" key="9">
    <source>
        <dbReference type="SAM" id="Phobius"/>
    </source>
</evidence>
<dbReference type="GO" id="GO:0043190">
    <property type="term" value="C:ATP-binding cassette (ABC) transporter complex"/>
    <property type="evidence" value="ECO:0007669"/>
    <property type="project" value="InterPro"/>
</dbReference>
<dbReference type="SUPFAM" id="SSF81345">
    <property type="entry name" value="ABC transporter involved in vitamin B12 uptake, BtuC"/>
    <property type="match status" value="1"/>
</dbReference>
<keyword evidence="6 9" id="KW-1133">Transmembrane helix</keyword>
<dbReference type="InterPro" id="IPR001626">
    <property type="entry name" value="ABC_TroCD"/>
</dbReference>
<evidence type="ECO:0000256" key="2">
    <source>
        <dbReference type="ARBA" id="ARBA00008034"/>
    </source>
</evidence>
<dbReference type="GO" id="GO:0010043">
    <property type="term" value="P:response to zinc ion"/>
    <property type="evidence" value="ECO:0007669"/>
    <property type="project" value="TreeGrafter"/>
</dbReference>
<dbReference type="Proteomes" id="UP000215144">
    <property type="component" value="Chromosome 1"/>
</dbReference>
<feature type="transmembrane region" description="Helical" evidence="9">
    <location>
        <begin position="203"/>
        <end position="224"/>
    </location>
</feature>
<dbReference type="RefSeq" id="WP_017769667.1">
    <property type="nucleotide sequence ID" value="NZ_LT906454.1"/>
</dbReference>
<evidence type="ECO:0000256" key="1">
    <source>
        <dbReference type="ARBA" id="ARBA00004651"/>
    </source>
</evidence>
<comment type="subcellular location">
    <subcellularLocation>
        <location evidence="1 8">Cell membrane</location>
        <topology evidence="1 8">Multi-pass membrane protein</topology>
    </subcellularLocation>
</comment>
<feature type="transmembrane region" description="Helical" evidence="9">
    <location>
        <begin position="144"/>
        <end position="162"/>
    </location>
</feature>
<feature type="transmembrane region" description="Helical" evidence="9">
    <location>
        <begin position="12"/>
        <end position="33"/>
    </location>
</feature>
<feature type="transmembrane region" description="Helical" evidence="9">
    <location>
        <begin position="258"/>
        <end position="279"/>
    </location>
</feature>
<accession>A0A239XCK6</accession>
<feature type="transmembrane region" description="Helical" evidence="9">
    <location>
        <begin position="64"/>
        <end position="84"/>
    </location>
</feature>
<dbReference type="AlphaFoldDB" id="A0A239XCK6"/>
<comment type="similarity">
    <text evidence="2 8">Belongs to the ABC-3 integral membrane protein family.</text>
</comment>
<dbReference type="EMBL" id="LT906454">
    <property type="protein sequence ID" value="SNV44419.1"/>
    <property type="molecule type" value="Genomic_DNA"/>
</dbReference>
<dbReference type="GO" id="GO:0055085">
    <property type="term" value="P:transmembrane transport"/>
    <property type="evidence" value="ECO:0007669"/>
    <property type="project" value="InterPro"/>
</dbReference>
<evidence type="ECO:0000256" key="8">
    <source>
        <dbReference type="RuleBase" id="RU003943"/>
    </source>
</evidence>
<organism evidence="10 11">
    <name type="scientific">Streptococcus acidominimus</name>
    <dbReference type="NCBI Taxonomy" id="1326"/>
    <lineage>
        <taxon>Bacteria</taxon>
        <taxon>Bacillati</taxon>
        <taxon>Bacillota</taxon>
        <taxon>Bacilli</taxon>
        <taxon>Lactobacillales</taxon>
        <taxon>Streptococcaceae</taxon>
        <taxon>Streptococcus</taxon>
    </lineage>
</organism>
<evidence type="ECO:0000256" key="6">
    <source>
        <dbReference type="ARBA" id="ARBA00022989"/>
    </source>
</evidence>
<evidence type="ECO:0000256" key="7">
    <source>
        <dbReference type="ARBA" id="ARBA00023136"/>
    </source>
</evidence>
<dbReference type="PANTHER" id="PTHR30477:SF3">
    <property type="entry name" value="METAL TRANSPORT SYSTEM MEMBRANE PROTEIN CT_069-RELATED"/>
    <property type="match status" value="1"/>
</dbReference>
<feature type="transmembrane region" description="Helical" evidence="9">
    <location>
        <begin position="91"/>
        <end position="110"/>
    </location>
</feature>
<keyword evidence="3 8" id="KW-0813">Transport</keyword>
<evidence type="ECO:0000313" key="11">
    <source>
        <dbReference type="Proteomes" id="UP000215144"/>
    </source>
</evidence>
<sequence length="286" mass="30643">MLSVLTDYSFLTVAFGTSVFALASSLLGSLSVLKRQSLIGDAIGHASYPGVILAFMVFESRNPLLLMLGAMVTGLVSYGLIYIINTYSKQSFVNALSLVSASFFGLGMVLKNLLQGNPHYQNASQAGLQTYLFGQAAFIQKSDIYLILGVSLLSLGLFFCFFQRLTLYLFDEGFAQVSGLPLSLIKGGQVILMTALIAVGLKVVGAILMSSFLIAPSVFGLLLGKTYKQSLVLGSLMAIASAFLGSLMSSSIRGMSTGPAIIVCMTCCLGLAFFWSTYIRKENRRV</sequence>
<gene>
    <name evidence="10" type="primary">znuB_1</name>
    <name evidence="10" type="ORF">SAMEA4504048_01853</name>
</gene>
<keyword evidence="7 9" id="KW-0472">Membrane</keyword>
<evidence type="ECO:0000256" key="5">
    <source>
        <dbReference type="ARBA" id="ARBA00022692"/>
    </source>
</evidence>
<evidence type="ECO:0000256" key="4">
    <source>
        <dbReference type="ARBA" id="ARBA00022475"/>
    </source>
</evidence>
<keyword evidence="5 8" id="KW-0812">Transmembrane</keyword>
<evidence type="ECO:0000256" key="3">
    <source>
        <dbReference type="ARBA" id="ARBA00022448"/>
    </source>
</evidence>
<keyword evidence="4" id="KW-1003">Cell membrane</keyword>